<evidence type="ECO:0000259" key="4">
    <source>
        <dbReference type="Pfam" id="PF13359"/>
    </source>
</evidence>
<proteinExistence type="predicted"/>
<evidence type="ECO:0000313" key="6">
    <source>
        <dbReference type="Proteomes" id="UP000310200"/>
    </source>
</evidence>
<evidence type="ECO:0000313" key="5">
    <source>
        <dbReference type="EMBL" id="TGZ52459.1"/>
    </source>
</evidence>
<protein>
    <recommendedName>
        <fullName evidence="4">DDE Tnp4 domain-containing protein</fullName>
    </recommendedName>
</protein>
<feature type="compositionally biased region" description="Basic and acidic residues" evidence="3">
    <location>
        <begin position="80"/>
        <end position="93"/>
    </location>
</feature>
<feature type="region of interest" description="Disordered" evidence="3">
    <location>
        <begin position="1"/>
        <end position="37"/>
    </location>
</feature>
<dbReference type="EMBL" id="QBLH01001267">
    <property type="protein sequence ID" value="TGZ52459.1"/>
    <property type="molecule type" value="Genomic_DNA"/>
</dbReference>
<reference evidence="5 6" key="1">
    <citation type="journal article" date="2019" name="Philos. Trans. R. Soc. Lond., B, Biol. Sci.">
        <title>Ant behaviour and brain gene expression of defending hosts depend on the ecological success of the intruding social parasite.</title>
        <authorList>
            <person name="Kaur R."/>
            <person name="Stoldt M."/>
            <person name="Jongepier E."/>
            <person name="Feldmeyer B."/>
            <person name="Menzel F."/>
            <person name="Bornberg-Bauer E."/>
            <person name="Foitzik S."/>
        </authorList>
    </citation>
    <scope>NUCLEOTIDE SEQUENCE [LARGE SCALE GENOMIC DNA]</scope>
    <source>
        <tissue evidence="5">Whole body</tissue>
    </source>
</reference>
<dbReference type="GO" id="GO:0046872">
    <property type="term" value="F:metal ion binding"/>
    <property type="evidence" value="ECO:0007669"/>
    <property type="project" value="UniProtKB-KW"/>
</dbReference>
<accession>A0A4S2KW81</accession>
<dbReference type="InterPro" id="IPR027806">
    <property type="entry name" value="HARBI1_dom"/>
</dbReference>
<evidence type="ECO:0000256" key="2">
    <source>
        <dbReference type="ARBA" id="ARBA00022723"/>
    </source>
</evidence>
<gene>
    <name evidence="5" type="ORF">DBV15_11506</name>
</gene>
<feature type="domain" description="DDE Tnp4" evidence="4">
    <location>
        <begin position="244"/>
        <end position="307"/>
    </location>
</feature>
<sequence length="342" mass="38888">MRSLNDRPTDKLDNDEDKVTNRSIETTERKPTDRELSLMRRVQCLKAQLAEIQRNMGPTEISDHKTSPADIAEKSAQMNESDKENRAVTREAETGTSEDQLEEAVSEGGDEITKTSEEDIYFDNGSDLETKIGQSKIVVLPLKDFPNDLPILADEDVPHRPSSHTDSILSPTRASIQVLGDTIIVSQPTVSRVVFRVSVLLARLFKQFIKMPVTPDATRENHKLFRDIGRRNGGIDLPGIDGAIDCTQVRLVHTRFQNIDEVYKNRKGYFSLNVQAVVGPRTEFLDIVPEWPGSQHDSRIFQNSRLYIYDIHSRSIIRRFSRRCWISLSTIPFNSSFESTDR</sequence>
<keyword evidence="2" id="KW-0479">Metal-binding</keyword>
<keyword evidence="6" id="KW-1185">Reference proteome</keyword>
<dbReference type="Proteomes" id="UP000310200">
    <property type="component" value="Unassembled WGS sequence"/>
</dbReference>
<comment type="cofactor">
    <cofactor evidence="1">
        <name>a divalent metal cation</name>
        <dbReference type="ChEBI" id="CHEBI:60240"/>
    </cofactor>
</comment>
<comment type="caution">
    <text evidence="5">The sequence shown here is derived from an EMBL/GenBank/DDBJ whole genome shotgun (WGS) entry which is preliminary data.</text>
</comment>
<evidence type="ECO:0000256" key="3">
    <source>
        <dbReference type="SAM" id="MobiDB-lite"/>
    </source>
</evidence>
<dbReference type="Pfam" id="PF13359">
    <property type="entry name" value="DDE_Tnp_4"/>
    <property type="match status" value="1"/>
</dbReference>
<feature type="region of interest" description="Disordered" evidence="3">
    <location>
        <begin position="75"/>
        <end position="115"/>
    </location>
</feature>
<name>A0A4S2KW81_9HYME</name>
<feature type="compositionally biased region" description="Acidic residues" evidence="3">
    <location>
        <begin position="99"/>
        <end position="110"/>
    </location>
</feature>
<dbReference type="AlphaFoldDB" id="A0A4S2KW81"/>
<organism evidence="5 6">
    <name type="scientific">Temnothorax longispinosus</name>
    <dbReference type="NCBI Taxonomy" id="300112"/>
    <lineage>
        <taxon>Eukaryota</taxon>
        <taxon>Metazoa</taxon>
        <taxon>Ecdysozoa</taxon>
        <taxon>Arthropoda</taxon>
        <taxon>Hexapoda</taxon>
        <taxon>Insecta</taxon>
        <taxon>Pterygota</taxon>
        <taxon>Neoptera</taxon>
        <taxon>Endopterygota</taxon>
        <taxon>Hymenoptera</taxon>
        <taxon>Apocrita</taxon>
        <taxon>Aculeata</taxon>
        <taxon>Formicoidea</taxon>
        <taxon>Formicidae</taxon>
        <taxon>Myrmicinae</taxon>
        <taxon>Temnothorax</taxon>
    </lineage>
</organism>
<dbReference type="STRING" id="300112.A0A4S2KW81"/>
<evidence type="ECO:0000256" key="1">
    <source>
        <dbReference type="ARBA" id="ARBA00001968"/>
    </source>
</evidence>